<evidence type="ECO:0000313" key="2">
    <source>
        <dbReference type="EMBL" id="MFC3155308.1"/>
    </source>
</evidence>
<protein>
    <submittedName>
        <fullName evidence="2">PilZ domain-containing protein</fullName>
    </submittedName>
</protein>
<sequence length="187" mass="21038">MDERRDYFRLTLNAIVELKALAAKPLVTSGADATSHFTSSRILQTMAELKRLELDGGQLQQQIKDADRALGEYLNILTRKIDVLAQFCLSSQVTDYASAQAIELSEGGLMFHHSEPLPEHHWLALMLSFESPLMATALHAQVIRCEPDRGNGYLIAAEFLYLNAAERQQISQQIMRAQLESARRKPQ</sequence>
<dbReference type="Pfam" id="PF07238">
    <property type="entry name" value="PilZ"/>
    <property type="match status" value="1"/>
</dbReference>
<dbReference type="RefSeq" id="WP_382415956.1">
    <property type="nucleotide sequence ID" value="NZ_AP031500.1"/>
</dbReference>
<gene>
    <name evidence="2" type="ORF">ACFOEB_08860</name>
</gene>
<organism evidence="2 3">
    <name type="scientific">Gilvimarinus japonicus</name>
    <dbReference type="NCBI Taxonomy" id="1796469"/>
    <lineage>
        <taxon>Bacteria</taxon>
        <taxon>Pseudomonadati</taxon>
        <taxon>Pseudomonadota</taxon>
        <taxon>Gammaproteobacteria</taxon>
        <taxon>Cellvibrionales</taxon>
        <taxon>Cellvibrionaceae</taxon>
        <taxon>Gilvimarinus</taxon>
    </lineage>
</organism>
<evidence type="ECO:0000313" key="3">
    <source>
        <dbReference type="Proteomes" id="UP001595548"/>
    </source>
</evidence>
<dbReference type="InterPro" id="IPR009875">
    <property type="entry name" value="PilZ_domain"/>
</dbReference>
<accession>A0ABV7HRH5</accession>
<dbReference type="Proteomes" id="UP001595548">
    <property type="component" value="Unassembled WGS sequence"/>
</dbReference>
<keyword evidence="3" id="KW-1185">Reference proteome</keyword>
<proteinExistence type="predicted"/>
<comment type="caution">
    <text evidence="2">The sequence shown here is derived from an EMBL/GenBank/DDBJ whole genome shotgun (WGS) entry which is preliminary data.</text>
</comment>
<feature type="domain" description="PilZ" evidence="1">
    <location>
        <begin position="87"/>
        <end position="174"/>
    </location>
</feature>
<reference evidence="3" key="1">
    <citation type="journal article" date="2019" name="Int. J. Syst. Evol. Microbiol.">
        <title>The Global Catalogue of Microorganisms (GCM) 10K type strain sequencing project: providing services to taxonomists for standard genome sequencing and annotation.</title>
        <authorList>
            <consortium name="The Broad Institute Genomics Platform"/>
            <consortium name="The Broad Institute Genome Sequencing Center for Infectious Disease"/>
            <person name="Wu L."/>
            <person name="Ma J."/>
        </authorList>
    </citation>
    <scope>NUCLEOTIDE SEQUENCE [LARGE SCALE GENOMIC DNA]</scope>
    <source>
        <strain evidence="3">KCTC 52141</strain>
    </source>
</reference>
<name>A0ABV7HRH5_9GAMM</name>
<dbReference type="EMBL" id="JBHRTL010000006">
    <property type="protein sequence ID" value="MFC3155308.1"/>
    <property type="molecule type" value="Genomic_DNA"/>
</dbReference>
<dbReference type="Gene3D" id="2.40.10.220">
    <property type="entry name" value="predicted glycosyltransferase like domains"/>
    <property type="match status" value="1"/>
</dbReference>
<evidence type="ECO:0000259" key="1">
    <source>
        <dbReference type="Pfam" id="PF07238"/>
    </source>
</evidence>